<organism evidence="1 2">
    <name type="scientific">Fusobacterium mortiferum</name>
    <dbReference type="NCBI Taxonomy" id="850"/>
    <lineage>
        <taxon>Bacteria</taxon>
        <taxon>Fusobacteriati</taxon>
        <taxon>Fusobacteriota</taxon>
        <taxon>Fusobacteriia</taxon>
        <taxon>Fusobacteriales</taxon>
        <taxon>Fusobacteriaceae</taxon>
        <taxon>Fusobacterium</taxon>
    </lineage>
</organism>
<evidence type="ECO:0000313" key="2">
    <source>
        <dbReference type="Proteomes" id="UP000284676"/>
    </source>
</evidence>
<dbReference type="GeneID" id="62762679"/>
<name>A0A414Q0D8_FUSMR</name>
<reference evidence="1 2" key="1">
    <citation type="submission" date="2018-08" db="EMBL/GenBank/DDBJ databases">
        <title>A genome reference for cultivated species of the human gut microbiota.</title>
        <authorList>
            <person name="Zou Y."/>
            <person name="Xue W."/>
            <person name="Luo G."/>
        </authorList>
    </citation>
    <scope>NUCLEOTIDE SEQUENCE [LARGE SCALE GENOMIC DNA]</scope>
    <source>
        <strain evidence="1 2">AM25-1</strain>
    </source>
</reference>
<evidence type="ECO:0000313" key="1">
    <source>
        <dbReference type="EMBL" id="RHF74274.1"/>
    </source>
</evidence>
<sequence>MKLIIILLFYFITSFLFGENTTQEIVKVNIIIKGNNYITYFILSSQENPNNFFIVGEKL</sequence>
<accession>A0A414Q0D8</accession>
<dbReference type="Proteomes" id="UP000284676">
    <property type="component" value="Unassembled WGS sequence"/>
</dbReference>
<dbReference type="EMBL" id="QRHL01000002">
    <property type="protein sequence ID" value="RHF74274.1"/>
    <property type="molecule type" value="Genomic_DNA"/>
</dbReference>
<dbReference type="RefSeq" id="WP_005883378.1">
    <property type="nucleotide sequence ID" value="NZ_CABMMQ010000001.1"/>
</dbReference>
<dbReference type="AlphaFoldDB" id="A0A414Q0D8"/>
<comment type="caution">
    <text evidence="1">The sequence shown here is derived from an EMBL/GenBank/DDBJ whole genome shotgun (WGS) entry which is preliminary data.</text>
</comment>
<protein>
    <submittedName>
        <fullName evidence="1">Uncharacterized protein</fullName>
    </submittedName>
</protein>
<gene>
    <name evidence="1" type="ORF">DW663_02065</name>
</gene>
<proteinExistence type="predicted"/>